<protein>
    <submittedName>
        <fullName evidence="3">Membrane protein</fullName>
    </submittedName>
</protein>
<keyword evidence="4" id="KW-1185">Reference proteome</keyword>
<comment type="caution">
    <text evidence="3">The sequence shown here is derived from an EMBL/GenBank/DDBJ whole genome shotgun (WGS) entry which is preliminary data.</text>
</comment>
<proteinExistence type="predicted"/>
<feature type="transmembrane region" description="Helical" evidence="1">
    <location>
        <begin position="73"/>
        <end position="94"/>
    </location>
</feature>
<accession>A0A512PDQ7</accession>
<organism evidence="3 4">
    <name type="scientific">Cellulomonas soli</name>
    <dbReference type="NCBI Taxonomy" id="931535"/>
    <lineage>
        <taxon>Bacteria</taxon>
        <taxon>Bacillati</taxon>
        <taxon>Actinomycetota</taxon>
        <taxon>Actinomycetes</taxon>
        <taxon>Micrococcales</taxon>
        <taxon>Cellulomonadaceae</taxon>
        <taxon>Cellulomonas</taxon>
    </lineage>
</organism>
<dbReference type="EMBL" id="BKAL01000006">
    <property type="protein sequence ID" value="GEP69347.1"/>
    <property type="molecule type" value="Genomic_DNA"/>
</dbReference>
<dbReference type="Proteomes" id="UP000321798">
    <property type="component" value="Unassembled WGS sequence"/>
</dbReference>
<reference evidence="3 4" key="1">
    <citation type="submission" date="2019-07" db="EMBL/GenBank/DDBJ databases">
        <title>Whole genome shotgun sequence of Cellulomonas soli NBRC 109434.</title>
        <authorList>
            <person name="Hosoyama A."/>
            <person name="Uohara A."/>
            <person name="Ohji S."/>
            <person name="Ichikawa N."/>
        </authorList>
    </citation>
    <scope>NUCLEOTIDE SEQUENCE [LARGE SCALE GENOMIC DNA]</scope>
    <source>
        <strain evidence="3 4">NBRC 109434</strain>
    </source>
</reference>
<keyword evidence="1" id="KW-0472">Membrane</keyword>
<dbReference type="RefSeq" id="WP_146953078.1">
    <property type="nucleotide sequence ID" value="NZ_BAABBJ010000006.1"/>
</dbReference>
<feature type="domain" description="DUF7144" evidence="2">
    <location>
        <begin position="29"/>
        <end position="144"/>
    </location>
</feature>
<evidence type="ECO:0000256" key="1">
    <source>
        <dbReference type="SAM" id="Phobius"/>
    </source>
</evidence>
<dbReference type="InterPro" id="IPR055568">
    <property type="entry name" value="DUF7144"/>
</dbReference>
<dbReference type="AlphaFoldDB" id="A0A512PDQ7"/>
<feature type="transmembrane region" description="Helical" evidence="1">
    <location>
        <begin position="26"/>
        <end position="53"/>
    </location>
</feature>
<feature type="transmembrane region" description="Helical" evidence="1">
    <location>
        <begin position="126"/>
        <end position="143"/>
    </location>
</feature>
<keyword evidence="1" id="KW-0812">Transmembrane</keyword>
<evidence type="ECO:0000313" key="4">
    <source>
        <dbReference type="Proteomes" id="UP000321798"/>
    </source>
</evidence>
<keyword evidence="1" id="KW-1133">Transmembrane helix</keyword>
<sequence length="151" mass="16346">MTEKHRAPGAVVENTSWTTEPGPTAWVGWIAFAGAMMIMLGLFHAIQGLVALFRDEYFLVAPSGLAISIDYSQWGWIHLVLGIVVAGAGLALLVGQMWARVVAVLLAFLSALASVAFLAAYPIWSVLMIAVAILVIWAVMVHGREMRRVDV</sequence>
<dbReference type="OrthoDB" id="4482242at2"/>
<evidence type="ECO:0000259" key="2">
    <source>
        <dbReference type="Pfam" id="PF23636"/>
    </source>
</evidence>
<gene>
    <name evidence="3" type="ORF">CSO01_20620</name>
</gene>
<evidence type="ECO:0000313" key="3">
    <source>
        <dbReference type="EMBL" id="GEP69347.1"/>
    </source>
</evidence>
<dbReference type="Pfam" id="PF23636">
    <property type="entry name" value="DUF7144"/>
    <property type="match status" value="1"/>
</dbReference>
<feature type="transmembrane region" description="Helical" evidence="1">
    <location>
        <begin position="101"/>
        <end position="120"/>
    </location>
</feature>
<name>A0A512PDQ7_9CELL</name>